<gene>
    <name evidence="2" type="ORF">PEVE_00040064</name>
</gene>
<evidence type="ECO:0000313" key="2">
    <source>
        <dbReference type="EMBL" id="CAH3040069.1"/>
    </source>
</evidence>
<dbReference type="Proteomes" id="UP001159427">
    <property type="component" value="Unassembled WGS sequence"/>
</dbReference>
<dbReference type="EMBL" id="CALNXI010000720">
    <property type="protein sequence ID" value="CAH3040069.1"/>
    <property type="molecule type" value="Genomic_DNA"/>
</dbReference>
<feature type="chain" id="PRO_5046494708" evidence="1">
    <location>
        <begin position="20"/>
        <end position="289"/>
    </location>
</feature>
<evidence type="ECO:0000313" key="3">
    <source>
        <dbReference type="Proteomes" id="UP001159427"/>
    </source>
</evidence>
<name>A0ABN8N082_9CNID</name>
<sequence length="289" mass="32222">MATFYSYLLVFYCLSLVHGQLQMEINRDSNLKIFEFLTTLSGTHCSSTAGCDLLFTDETVHLSISSISPIGVTQKAINVPANNTCSFYFGEKLHAQYIGCDGDWREIPSNSVNESLETRDTASSFLRKNPGRIFRVAVQCRHQRKNAVAKSTCVMFKVPGTIYCPIPQQNSSKPSATLPPPTLEITSTTGFPPRPTTLAEKVTTCTQAVVTTEVWKEYQATVLNLRLSSEPLRVLPNARGLPSNFTTTYNSKAYALPSSRRQHSARRLPIKQDGLVYRFPFDLVKFTFG</sequence>
<comment type="caution">
    <text evidence="2">The sequence shown here is derived from an EMBL/GenBank/DDBJ whole genome shotgun (WGS) entry which is preliminary data.</text>
</comment>
<evidence type="ECO:0000256" key="1">
    <source>
        <dbReference type="SAM" id="SignalP"/>
    </source>
</evidence>
<keyword evidence="1" id="KW-0732">Signal</keyword>
<accession>A0ABN8N082</accession>
<proteinExistence type="predicted"/>
<protein>
    <submittedName>
        <fullName evidence="2">Uncharacterized protein</fullName>
    </submittedName>
</protein>
<reference evidence="2 3" key="1">
    <citation type="submission" date="2022-05" db="EMBL/GenBank/DDBJ databases">
        <authorList>
            <consortium name="Genoscope - CEA"/>
            <person name="William W."/>
        </authorList>
    </citation>
    <scope>NUCLEOTIDE SEQUENCE [LARGE SCALE GENOMIC DNA]</scope>
</reference>
<organism evidence="2 3">
    <name type="scientific">Porites evermanni</name>
    <dbReference type="NCBI Taxonomy" id="104178"/>
    <lineage>
        <taxon>Eukaryota</taxon>
        <taxon>Metazoa</taxon>
        <taxon>Cnidaria</taxon>
        <taxon>Anthozoa</taxon>
        <taxon>Hexacorallia</taxon>
        <taxon>Scleractinia</taxon>
        <taxon>Fungiina</taxon>
        <taxon>Poritidae</taxon>
        <taxon>Porites</taxon>
    </lineage>
</organism>
<keyword evidence="3" id="KW-1185">Reference proteome</keyword>
<feature type="signal peptide" evidence="1">
    <location>
        <begin position="1"/>
        <end position="19"/>
    </location>
</feature>